<dbReference type="InterPro" id="IPR036397">
    <property type="entry name" value="RNaseH_sf"/>
</dbReference>
<protein>
    <recommendedName>
        <fullName evidence="3">Tc1-like transposase DDE domain-containing protein</fullName>
    </recommendedName>
</protein>
<dbReference type="AlphaFoldDB" id="A0AAU0F4F1"/>
<evidence type="ECO:0008006" key="3">
    <source>
        <dbReference type="Google" id="ProtNLM"/>
    </source>
</evidence>
<dbReference type="GO" id="GO:0003676">
    <property type="term" value="F:nucleic acid binding"/>
    <property type="evidence" value="ECO:0007669"/>
    <property type="project" value="InterPro"/>
</dbReference>
<reference evidence="1" key="1">
    <citation type="submission" date="2023-10" db="EMBL/GenBank/DDBJ databases">
        <title>Characterization and whole genome sequencing of a novel strain of Bergeyella porcorum QD2021 isolated from pig.</title>
        <authorList>
            <person name="Liu G."/>
            <person name="Chen C."/>
            <person name="Han X."/>
        </authorList>
    </citation>
    <scope>NUCLEOTIDE SEQUENCE</scope>
    <source>
        <strain evidence="1">QD2021</strain>
    </source>
</reference>
<keyword evidence="2" id="KW-1185">Reference proteome</keyword>
<sequence>MNPCEQVWQYIKKRFKNKTFENMELLKEWLYETLNAMDNQKVKSITSNHHYLKIFTSVFMV</sequence>
<organism evidence="1 2">
    <name type="scientific">Bergeyella porcorum</name>
    <dbReference type="NCBI Taxonomy" id="1735111"/>
    <lineage>
        <taxon>Bacteria</taxon>
        <taxon>Pseudomonadati</taxon>
        <taxon>Bacteroidota</taxon>
        <taxon>Flavobacteriia</taxon>
        <taxon>Flavobacteriales</taxon>
        <taxon>Weeksellaceae</taxon>
        <taxon>Bergeyella</taxon>
    </lineage>
</organism>
<name>A0AAU0F4F1_9FLAO</name>
<evidence type="ECO:0000313" key="1">
    <source>
        <dbReference type="EMBL" id="WOC52740.1"/>
    </source>
</evidence>
<dbReference type="EMBL" id="CP136426">
    <property type="protein sequence ID" value="WOC52740.1"/>
    <property type="molecule type" value="Genomic_DNA"/>
</dbReference>
<evidence type="ECO:0000313" key="2">
    <source>
        <dbReference type="Proteomes" id="UP001432059"/>
    </source>
</evidence>
<gene>
    <name evidence="1" type="ORF">BPO_2093</name>
</gene>
<dbReference type="KEGG" id="bpor:BPO_2093"/>
<accession>A0AAU0F4F1</accession>
<dbReference type="Gene3D" id="3.30.420.10">
    <property type="entry name" value="Ribonuclease H-like superfamily/Ribonuclease H"/>
    <property type="match status" value="1"/>
</dbReference>
<proteinExistence type="predicted"/>
<dbReference type="Proteomes" id="UP001432059">
    <property type="component" value="Chromosome"/>
</dbReference>